<dbReference type="EMBL" id="LUKJ01000003">
    <property type="protein sequence ID" value="KZN16206.1"/>
    <property type="molecule type" value="Genomic_DNA"/>
</dbReference>
<protein>
    <submittedName>
        <fullName evidence="1">Uncharacterized protein</fullName>
    </submittedName>
</protein>
<comment type="caution">
    <text evidence="1">The sequence shown here is derived from an EMBL/GenBank/DDBJ whole genome shotgun (WGS) entry which is preliminary data.</text>
</comment>
<proteinExistence type="predicted"/>
<accession>A0A162ARH0</accession>
<organism evidence="1 2">
    <name type="scientific">Pseudomonas fluorescens</name>
    <dbReference type="NCBI Taxonomy" id="294"/>
    <lineage>
        <taxon>Bacteria</taxon>
        <taxon>Pseudomonadati</taxon>
        <taxon>Pseudomonadota</taxon>
        <taxon>Gammaproteobacteria</taxon>
        <taxon>Pseudomonadales</taxon>
        <taxon>Pseudomonadaceae</taxon>
        <taxon>Pseudomonas</taxon>
    </lineage>
</organism>
<gene>
    <name evidence="1" type="ORF">A1D17_08565</name>
</gene>
<evidence type="ECO:0000313" key="1">
    <source>
        <dbReference type="EMBL" id="KZN16206.1"/>
    </source>
</evidence>
<dbReference type="AlphaFoldDB" id="A0A162ARH0"/>
<reference evidence="2" key="1">
    <citation type="submission" date="2016-03" db="EMBL/GenBank/DDBJ databases">
        <authorList>
            <person name="Ray J."/>
            <person name="Price M."/>
            <person name="Deutschbauer A."/>
        </authorList>
    </citation>
    <scope>NUCLEOTIDE SEQUENCE [LARGE SCALE GENOMIC DNA]</scope>
    <source>
        <strain evidence="2">FW300-N1B4</strain>
    </source>
</reference>
<sequence length="155" mass="17420">MSAVTNIEVKKVIPPLPPSSLMFEDARVVRHVAFVDRNTDPELILESRFWINVAQRLTPLARILVVWDDRSRMCELMVTEASQSFVSVLLLSHTKLPGIISDGSEALVNFEIFYSQLDGYCARRLSDSVLLVQGASSKEKCVEELKSHPAFQAEE</sequence>
<reference evidence="1 2" key="2">
    <citation type="journal article" date="2018" name="Nature">
        <title>Mutant phenotypes for thousands of bacterial genes of unknown function.</title>
        <authorList>
            <person name="Price M.N."/>
            <person name="Wetmore K.M."/>
            <person name="Waters R.J."/>
            <person name="Callaghan M."/>
            <person name="Ray J."/>
            <person name="Liu H."/>
            <person name="Kuehl J.V."/>
            <person name="Melnyk R.A."/>
            <person name="Lamson J.S."/>
            <person name="Suh Y."/>
            <person name="Carlson H.K."/>
            <person name="Esquivel Z."/>
            <person name="Sadeeshkumar H."/>
            <person name="Chakraborty R."/>
            <person name="Zane G.M."/>
            <person name="Rubin B.E."/>
            <person name="Wall J.D."/>
            <person name="Visel A."/>
            <person name="Bristow J."/>
            <person name="Blow M.J."/>
            <person name="Arkin A.P."/>
            <person name="Deutschbauer A.M."/>
        </authorList>
    </citation>
    <scope>NUCLEOTIDE SEQUENCE [LARGE SCALE GENOMIC DNA]</scope>
    <source>
        <strain evidence="1 2">FW300-N1B4</strain>
    </source>
</reference>
<dbReference type="Proteomes" id="UP000076489">
    <property type="component" value="Unassembled WGS sequence"/>
</dbReference>
<dbReference type="RefSeq" id="WP_063341394.1">
    <property type="nucleotide sequence ID" value="NZ_LUKJ01000003.1"/>
</dbReference>
<dbReference type="OrthoDB" id="6993280at2"/>
<name>A0A162ARH0_PSEFL</name>
<evidence type="ECO:0000313" key="2">
    <source>
        <dbReference type="Proteomes" id="UP000076489"/>
    </source>
</evidence>